<name>X1LI98_9ZZZZ</name>
<gene>
    <name evidence="1" type="ORF">S06H3_34785</name>
</gene>
<reference evidence="1" key="1">
    <citation type="journal article" date="2014" name="Front. Microbiol.">
        <title>High frequency of phylogenetically diverse reductive dehalogenase-homologous genes in deep subseafloor sedimentary metagenomes.</title>
        <authorList>
            <person name="Kawai M."/>
            <person name="Futagami T."/>
            <person name="Toyoda A."/>
            <person name="Takaki Y."/>
            <person name="Nishi S."/>
            <person name="Hori S."/>
            <person name="Arai W."/>
            <person name="Tsubouchi T."/>
            <person name="Morono Y."/>
            <person name="Uchiyama I."/>
            <person name="Ito T."/>
            <person name="Fujiyama A."/>
            <person name="Inagaki F."/>
            <person name="Takami H."/>
        </authorList>
    </citation>
    <scope>NUCLEOTIDE SEQUENCE</scope>
    <source>
        <strain evidence="1">Expedition CK06-06</strain>
    </source>
</reference>
<dbReference type="InterPro" id="IPR012657">
    <property type="entry name" value="23S_rRNA-intervening_sequence"/>
</dbReference>
<dbReference type="Pfam" id="PF05635">
    <property type="entry name" value="23S_rRNA_IVP"/>
    <property type="match status" value="1"/>
</dbReference>
<dbReference type="SUPFAM" id="SSF158446">
    <property type="entry name" value="IVS-encoded protein-like"/>
    <property type="match status" value="1"/>
</dbReference>
<evidence type="ECO:0000313" key="1">
    <source>
        <dbReference type="EMBL" id="GAI18838.1"/>
    </source>
</evidence>
<comment type="caution">
    <text evidence="1">The sequence shown here is derived from an EMBL/GenBank/DDBJ whole genome shotgun (WGS) entry which is preliminary data.</text>
</comment>
<organism evidence="1">
    <name type="scientific">marine sediment metagenome</name>
    <dbReference type="NCBI Taxonomy" id="412755"/>
    <lineage>
        <taxon>unclassified sequences</taxon>
        <taxon>metagenomes</taxon>
        <taxon>ecological metagenomes</taxon>
    </lineage>
</organism>
<dbReference type="AlphaFoldDB" id="X1LI98"/>
<dbReference type="EMBL" id="BARV01020918">
    <property type="protein sequence ID" value="GAI18838.1"/>
    <property type="molecule type" value="Genomic_DNA"/>
</dbReference>
<dbReference type="InterPro" id="IPR036583">
    <property type="entry name" value="23S_rRNA_IVS_sf"/>
</dbReference>
<dbReference type="NCBIfam" id="TIGR02436">
    <property type="entry name" value="four helix bundle protein"/>
    <property type="match status" value="1"/>
</dbReference>
<dbReference type="PANTHER" id="PTHR38471">
    <property type="entry name" value="FOUR HELIX BUNDLE PROTEIN"/>
    <property type="match status" value="1"/>
</dbReference>
<protein>
    <recommendedName>
        <fullName evidence="2">Four helix bundle protein</fullName>
    </recommendedName>
</protein>
<accession>X1LI98</accession>
<sequence length="138" mass="16051">MNIEYPISNVNPKKENKSKKYDLEERLINFAVRIINIVEKLPNTRTGNHIANQLVRCGTSPAPNYGEAQSAESRKDFVHKIKICLKELRETKIWLKVIQRRVLIKNAEEVRDILKECDELISIFFTSIKTAQKNKKVD</sequence>
<dbReference type="Gene3D" id="1.20.1440.60">
    <property type="entry name" value="23S rRNA-intervening sequence"/>
    <property type="match status" value="1"/>
</dbReference>
<proteinExistence type="predicted"/>
<dbReference type="PIRSF" id="PIRSF035652">
    <property type="entry name" value="CHP02436"/>
    <property type="match status" value="1"/>
</dbReference>
<evidence type="ECO:0008006" key="2">
    <source>
        <dbReference type="Google" id="ProtNLM"/>
    </source>
</evidence>
<dbReference type="PANTHER" id="PTHR38471:SF2">
    <property type="entry name" value="FOUR HELIX BUNDLE PROTEIN"/>
    <property type="match status" value="1"/>
</dbReference>